<sequence length="94" mass="9935">VPAQVLLGGPYEFSADLGRRENATLIAGGPGATFALPRLGAIAARCAKFRQSGGEQTRRVEFVSCIQSCSCINWRAQMLAELGQTAAGPPHLHL</sequence>
<keyword evidence="2" id="KW-1185">Reference proteome</keyword>
<dbReference type="RefSeq" id="XP_047775889.1">
    <property type="nucleotide sequence ID" value="XM_047919748.1"/>
</dbReference>
<gene>
    <name evidence="1" type="ORF">C8Q71DRAFT_681092</name>
</gene>
<evidence type="ECO:0000313" key="2">
    <source>
        <dbReference type="Proteomes" id="UP000814176"/>
    </source>
</evidence>
<dbReference type="GeneID" id="72000480"/>
<organism evidence="1 2">
    <name type="scientific">Rhodofomes roseus</name>
    <dbReference type="NCBI Taxonomy" id="34475"/>
    <lineage>
        <taxon>Eukaryota</taxon>
        <taxon>Fungi</taxon>
        <taxon>Dikarya</taxon>
        <taxon>Basidiomycota</taxon>
        <taxon>Agaricomycotina</taxon>
        <taxon>Agaricomycetes</taxon>
        <taxon>Polyporales</taxon>
        <taxon>Rhodofomes</taxon>
    </lineage>
</organism>
<comment type="caution">
    <text evidence="1">The sequence shown here is derived from an EMBL/GenBank/DDBJ whole genome shotgun (WGS) entry which is preliminary data.</text>
</comment>
<feature type="non-terminal residue" evidence="1">
    <location>
        <position position="1"/>
    </location>
</feature>
<evidence type="ECO:0000313" key="1">
    <source>
        <dbReference type="EMBL" id="KAH9833123.1"/>
    </source>
</evidence>
<feature type="non-terminal residue" evidence="1">
    <location>
        <position position="94"/>
    </location>
</feature>
<accession>A0ABQ8K7E3</accession>
<protein>
    <submittedName>
        <fullName evidence="1">Uncharacterized protein</fullName>
    </submittedName>
</protein>
<dbReference type="Gene3D" id="3.40.50.80">
    <property type="entry name" value="Nucleotide-binding domain of ferredoxin-NADP reductase (FNR) module"/>
    <property type="match status" value="1"/>
</dbReference>
<dbReference type="Proteomes" id="UP000814176">
    <property type="component" value="Unassembled WGS sequence"/>
</dbReference>
<proteinExistence type="predicted"/>
<reference evidence="1 2" key="1">
    <citation type="journal article" date="2021" name="Environ. Microbiol.">
        <title>Gene family expansions and transcriptome signatures uncover fungal adaptations to wood decay.</title>
        <authorList>
            <person name="Hage H."/>
            <person name="Miyauchi S."/>
            <person name="Viragh M."/>
            <person name="Drula E."/>
            <person name="Min B."/>
            <person name="Chaduli D."/>
            <person name="Navarro D."/>
            <person name="Favel A."/>
            <person name="Norest M."/>
            <person name="Lesage-Meessen L."/>
            <person name="Balint B."/>
            <person name="Merenyi Z."/>
            <person name="de Eugenio L."/>
            <person name="Morin E."/>
            <person name="Martinez A.T."/>
            <person name="Baldrian P."/>
            <person name="Stursova M."/>
            <person name="Martinez M.J."/>
            <person name="Novotny C."/>
            <person name="Magnuson J.K."/>
            <person name="Spatafora J.W."/>
            <person name="Maurice S."/>
            <person name="Pangilinan J."/>
            <person name="Andreopoulos W."/>
            <person name="LaButti K."/>
            <person name="Hundley H."/>
            <person name="Na H."/>
            <person name="Kuo A."/>
            <person name="Barry K."/>
            <person name="Lipzen A."/>
            <person name="Henrissat B."/>
            <person name="Riley R."/>
            <person name="Ahrendt S."/>
            <person name="Nagy L.G."/>
            <person name="Grigoriev I.V."/>
            <person name="Martin F."/>
            <person name="Rosso M.N."/>
        </authorList>
    </citation>
    <scope>NUCLEOTIDE SEQUENCE [LARGE SCALE GENOMIC DNA]</scope>
    <source>
        <strain evidence="1 2">CIRM-BRFM 1785</strain>
    </source>
</reference>
<name>A0ABQ8K7E3_9APHY</name>
<dbReference type="EMBL" id="JADCUA010000019">
    <property type="protein sequence ID" value="KAH9833123.1"/>
    <property type="molecule type" value="Genomic_DNA"/>
</dbReference>
<dbReference type="InterPro" id="IPR039261">
    <property type="entry name" value="FNR_nucleotide-bd"/>
</dbReference>